<evidence type="ECO:0000256" key="1">
    <source>
        <dbReference type="SAM" id="MobiDB-lite"/>
    </source>
</evidence>
<reference evidence="2" key="1">
    <citation type="journal article" date="2020" name="Stud. Mycol.">
        <title>101 Dothideomycetes genomes: a test case for predicting lifestyles and emergence of pathogens.</title>
        <authorList>
            <person name="Haridas S."/>
            <person name="Albert R."/>
            <person name="Binder M."/>
            <person name="Bloem J."/>
            <person name="Labutti K."/>
            <person name="Salamov A."/>
            <person name="Andreopoulos B."/>
            <person name="Baker S."/>
            <person name="Barry K."/>
            <person name="Bills G."/>
            <person name="Bluhm B."/>
            <person name="Cannon C."/>
            <person name="Castanera R."/>
            <person name="Culley D."/>
            <person name="Daum C."/>
            <person name="Ezra D."/>
            <person name="Gonzalez J."/>
            <person name="Henrissat B."/>
            <person name="Kuo A."/>
            <person name="Liang C."/>
            <person name="Lipzen A."/>
            <person name="Lutzoni F."/>
            <person name="Magnuson J."/>
            <person name="Mondo S."/>
            <person name="Nolan M."/>
            <person name="Ohm R."/>
            <person name="Pangilinan J."/>
            <person name="Park H.-J."/>
            <person name="Ramirez L."/>
            <person name="Alfaro M."/>
            <person name="Sun H."/>
            <person name="Tritt A."/>
            <person name="Yoshinaga Y."/>
            <person name="Zwiers L.-H."/>
            <person name="Turgeon B."/>
            <person name="Goodwin S."/>
            <person name="Spatafora J."/>
            <person name="Crous P."/>
            <person name="Grigoriev I."/>
        </authorList>
    </citation>
    <scope>NUCLEOTIDE SEQUENCE</scope>
    <source>
        <strain evidence="2">CBS 122681</strain>
    </source>
</reference>
<organism evidence="2 3">
    <name type="scientific">Lophiostoma macrostomum CBS 122681</name>
    <dbReference type="NCBI Taxonomy" id="1314788"/>
    <lineage>
        <taxon>Eukaryota</taxon>
        <taxon>Fungi</taxon>
        <taxon>Dikarya</taxon>
        <taxon>Ascomycota</taxon>
        <taxon>Pezizomycotina</taxon>
        <taxon>Dothideomycetes</taxon>
        <taxon>Pleosporomycetidae</taxon>
        <taxon>Pleosporales</taxon>
        <taxon>Lophiostomataceae</taxon>
        <taxon>Lophiostoma</taxon>
    </lineage>
</organism>
<dbReference type="EMBL" id="MU004581">
    <property type="protein sequence ID" value="KAF2647804.1"/>
    <property type="molecule type" value="Genomic_DNA"/>
</dbReference>
<dbReference type="AlphaFoldDB" id="A0A6A6SNP2"/>
<name>A0A6A6SNP2_9PLEO</name>
<evidence type="ECO:0000313" key="2">
    <source>
        <dbReference type="EMBL" id="KAF2647804.1"/>
    </source>
</evidence>
<keyword evidence="3" id="KW-1185">Reference proteome</keyword>
<proteinExistence type="predicted"/>
<feature type="region of interest" description="Disordered" evidence="1">
    <location>
        <begin position="226"/>
        <end position="245"/>
    </location>
</feature>
<sequence length="428" mass="48023">MDDSFDEILVPERYKRPSGSPGTSINKRRKRQDDVWRQSASSEPGTQVHDDFKPATLRRDEDTQRSLKCPYHKRDPRLHHRTSCRLLSYENMRDVKFHIERVHMKPPWCGCCRSGDICEPTRNKLLSVNLNRAPFSKNSRTEKWALLYELLFGNDVLIPSPYEDRIMTKEEEDMFLSILTNRLSETLGPTADPTLHQLPKLLEECRLEVLNTGIRGVITAKRIDDGSGLDQEQNPETWTLPTEPTYLNPPLLNESTFMPESDAPPPMDSGFFSANMFVPKECRCHLISNPLPAPICPVPSNPMSMFSAYQFHPNLPDGIGDGSWIVGPGGQFDSQSSGHTTVSGHSLLHLQSDHSPSTLDDNAQIAIAPESFMNTSYEWIFGGTECQLGAPEQHREVLGSNASLPVASLLGVDRHSMSAHMQSLGFRG</sequence>
<protein>
    <submittedName>
        <fullName evidence="2">Uncharacterized protein</fullName>
    </submittedName>
</protein>
<evidence type="ECO:0000313" key="3">
    <source>
        <dbReference type="Proteomes" id="UP000799324"/>
    </source>
</evidence>
<gene>
    <name evidence="2" type="ORF">K491DRAFT_784500</name>
</gene>
<accession>A0A6A6SNP2</accession>
<dbReference type="OrthoDB" id="3799363at2759"/>
<feature type="compositionally biased region" description="Polar residues" evidence="1">
    <location>
        <begin position="230"/>
        <end position="242"/>
    </location>
</feature>
<dbReference type="Proteomes" id="UP000799324">
    <property type="component" value="Unassembled WGS sequence"/>
</dbReference>
<feature type="region of interest" description="Disordered" evidence="1">
    <location>
        <begin position="1"/>
        <end position="51"/>
    </location>
</feature>